<accession>A0A2P1GMZ3</accession>
<evidence type="ECO:0000313" key="4">
    <source>
        <dbReference type="Proteomes" id="UP000297063"/>
    </source>
</evidence>
<dbReference type="EMBL" id="MG600059">
    <property type="protein sequence ID" value="AVM87375.1"/>
    <property type="molecule type" value="Viral_cRNA"/>
</dbReference>
<dbReference type="InterPro" id="IPR055413">
    <property type="entry name" value="Matrix_Paramyxo_C"/>
</dbReference>
<dbReference type="Pfam" id="PF23765">
    <property type="entry name" value="Matrix_Paramyxo_C"/>
    <property type="match status" value="1"/>
</dbReference>
<evidence type="ECO:0000256" key="1">
    <source>
        <dbReference type="SAM" id="MobiDB-lite"/>
    </source>
</evidence>
<sequence>MEVDLGRLPYDHPGNDRDKLTGRTGQLVLSPYPNMTNDRVAIFVIGFVYTGDKPAFNEGEKLAKARFPLGVHNRSDDFDSYTKGLKNSVFTVTRVMRKVEYVALFPEYLDPGIAPLYPRGKRTLMYDARKFFPDIHHFEMNAPLKCKVVCVIYTKIPSAVKIWKPTFFSKVESLPLVAMKLVVEIQLGEIDQGTAFTSHIQIPLGWKKGKGDLEDDLKDALITIRDAAPKVNLGAVHGISLHVMLTGQVSKSIKAYLLGKSAIVMSVADTCPSVNFELCTGSISIKSVKACATPTIPATAVLINSATEDLENHAEKQKKNR</sequence>
<dbReference type="RefSeq" id="YP_010790492.1">
    <property type="nucleotide sequence ID" value="NC_075440.1"/>
</dbReference>
<proteinExistence type="predicted"/>
<reference evidence="3" key="1">
    <citation type="journal article" date="2018" name="Nature">
        <title>The evolutionary history of vertebrate RNA viruses.</title>
        <authorList>
            <person name="Shi M."/>
            <person name="Lin X.D."/>
            <person name="Chen X."/>
            <person name="Tian J.H."/>
            <person name="Chen L.J."/>
            <person name="Li K."/>
            <person name="Wang W."/>
            <person name="Eden J.S."/>
            <person name="Shen J.J."/>
            <person name="Liu L."/>
            <person name="Holmes E.C."/>
            <person name="Zhang Y.Z."/>
        </authorList>
    </citation>
    <scope>NUCLEOTIDE SEQUENCE [LARGE SCALE GENOMIC DNA]</scope>
    <source>
        <strain evidence="3">XYHYC190750</strain>
    </source>
</reference>
<dbReference type="KEGG" id="vg:80527889"/>
<organism evidence="3">
    <name type="scientific">Wenling tonguesole paramyxovirus</name>
    <dbReference type="NCBI Taxonomy" id="2116454"/>
    <lineage>
        <taxon>Viruses</taxon>
        <taxon>Riboviria</taxon>
        <taxon>Orthornavirae</taxon>
        <taxon>Negarnaviricota</taxon>
        <taxon>Haploviricotina</taxon>
        <taxon>Monjiviricetes</taxon>
        <taxon>Mononegavirales</taxon>
        <taxon>Paramyxoviridae</taxon>
        <taxon>Glossavirinae</taxon>
        <taxon>Cynoglossusvirus</taxon>
        <taxon>Cynoglossusvirus cynoglossi</taxon>
    </lineage>
</organism>
<dbReference type="Proteomes" id="UP000297063">
    <property type="component" value="Segment"/>
</dbReference>
<feature type="compositionally biased region" description="Basic and acidic residues" evidence="1">
    <location>
        <begin position="9"/>
        <end position="21"/>
    </location>
</feature>
<feature type="domain" description="Matrix protein C-terminal Paramyxoviridae" evidence="2">
    <location>
        <begin position="228"/>
        <end position="298"/>
    </location>
</feature>
<name>A0A2P1GMZ3_9MONO</name>
<evidence type="ECO:0000259" key="2">
    <source>
        <dbReference type="Pfam" id="PF23765"/>
    </source>
</evidence>
<dbReference type="Gene3D" id="2.70.20.60">
    <property type="entry name" value="Viral matrix protein, C-terminal domain"/>
    <property type="match status" value="1"/>
</dbReference>
<dbReference type="GeneID" id="80527889"/>
<evidence type="ECO:0000313" key="3">
    <source>
        <dbReference type="EMBL" id="AVM87375.1"/>
    </source>
</evidence>
<protein>
    <submittedName>
        <fullName evidence="3">Matrix protein</fullName>
    </submittedName>
</protein>
<dbReference type="InterPro" id="IPR042539">
    <property type="entry name" value="Matrix_C"/>
</dbReference>
<feature type="region of interest" description="Disordered" evidence="1">
    <location>
        <begin position="1"/>
        <end position="22"/>
    </location>
</feature>
<keyword evidence="4" id="KW-1185">Reference proteome</keyword>